<organism evidence="2 3">
    <name type="scientific">Cryobacterium roopkundense</name>
    <dbReference type="NCBI Taxonomy" id="1001240"/>
    <lineage>
        <taxon>Bacteria</taxon>
        <taxon>Bacillati</taxon>
        <taxon>Actinomycetota</taxon>
        <taxon>Actinomycetes</taxon>
        <taxon>Micrococcales</taxon>
        <taxon>Microbacteriaceae</taxon>
        <taxon>Cryobacterium</taxon>
    </lineage>
</organism>
<keyword evidence="1" id="KW-1133">Transmembrane helix</keyword>
<feature type="transmembrane region" description="Helical" evidence="1">
    <location>
        <begin position="79"/>
        <end position="103"/>
    </location>
</feature>
<proteinExistence type="predicted"/>
<accession>A0A7W9A0Z9</accession>
<dbReference type="RefSeq" id="WP_221244290.1">
    <property type="nucleotide sequence ID" value="NZ_JACHBQ010000002.1"/>
</dbReference>
<gene>
    <name evidence="2" type="ORF">BJ997_004278</name>
</gene>
<dbReference type="Proteomes" id="UP000561726">
    <property type="component" value="Unassembled WGS sequence"/>
</dbReference>
<evidence type="ECO:0000313" key="3">
    <source>
        <dbReference type="Proteomes" id="UP000561726"/>
    </source>
</evidence>
<keyword evidence="1" id="KW-0472">Membrane</keyword>
<dbReference type="AlphaFoldDB" id="A0A7W9A0Z9"/>
<reference evidence="2 3" key="1">
    <citation type="submission" date="2020-08" db="EMBL/GenBank/DDBJ databases">
        <title>Sequencing the genomes of 1000 actinobacteria strains.</title>
        <authorList>
            <person name="Klenk H.-P."/>
        </authorList>
    </citation>
    <scope>NUCLEOTIDE SEQUENCE [LARGE SCALE GENOMIC DNA]</scope>
    <source>
        <strain evidence="2 3">DSM 21065</strain>
    </source>
</reference>
<evidence type="ECO:0000313" key="2">
    <source>
        <dbReference type="EMBL" id="MBB5643667.1"/>
    </source>
</evidence>
<dbReference type="EMBL" id="JACHBQ010000002">
    <property type="protein sequence ID" value="MBB5643667.1"/>
    <property type="molecule type" value="Genomic_DNA"/>
</dbReference>
<protein>
    <submittedName>
        <fullName evidence="2">Heme/copper-type cytochrome/quinol oxidase subunit 2</fullName>
    </submittedName>
</protein>
<sequence>MHELILLAAIDNPLDGILPDFSFGGAEFTALWQKLIAALWAIGILVAIGYLIFGIVAMSGASGETNPNPQAHSQGRRKAVWAGIALASLAGLAIIVGAVLTFASPAVASI</sequence>
<comment type="caution">
    <text evidence="2">The sequence shown here is derived from an EMBL/GenBank/DDBJ whole genome shotgun (WGS) entry which is preliminary data.</text>
</comment>
<feature type="transmembrane region" description="Helical" evidence="1">
    <location>
        <begin position="35"/>
        <end position="58"/>
    </location>
</feature>
<dbReference type="InterPro" id="IPR043993">
    <property type="entry name" value="T4SS_pilin"/>
</dbReference>
<evidence type="ECO:0000256" key="1">
    <source>
        <dbReference type="SAM" id="Phobius"/>
    </source>
</evidence>
<keyword evidence="1" id="KW-0812">Transmembrane</keyword>
<name>A0A7W9A0Z9_9MICO</name>
<dbReference type="Pfam" id="PF18895">
    <property type="entry name" value="T4SS_pilin"/>
    <property type="match status" value="1"/>
</dbReference>